<protein>
    <recommendedName>
        <fullName evidence="1">N-acetyltransferase domain-containing protein</fullName>
    </recommendedName>
</protein>
<reference evidence="2 3" key="1">
    <citation type="submission" date="2017-05" db="EMBL/GenBank/DDBJ databases">
        <title>De novo genome assembly of Deniococcus indicus strain DR1.</title>
        <authorList>
            <person name="Chauhan D."/>
            <person name="Yennamalli R.M."/>
            <person name="Priyadarshini R."/>
        </authorList>
    </citation>
    <scope>NUCLEOTIDE SEQUENCE [LARGE SCALE GENOMIC DNA]</scope>
    <source>
        <strain evidence="2 3">DR1</strain>
    </source>
</reference>
<name>A0A246BNN0_9DEIO</name>
<dbReference type="PROSITE" id="PS51186">
    <property type="entry name" value="GNAT"/>
    <property type="match status" value="1"/>
</dbReference>
<dbReference type="InterPro" id="IPR000182">
    <property type="entry name" value="GNAT_dom"/>
</dbReference>
<organism evidence="2 3">
    <name type="scientific">Deinococcus indicus</name>
    <dbReference type="NCBI Taxonomy" id="223556"/>
    <lineage>
        <taxon>Bacteria</taxon>
        <taxon>Thermotogati</taxon>
        <taxon>Deinococcota</taxon>
        <taxon>Deinococci</taxon>
        <taxon>Deinococcales</taxon>
        <taxon>Deinococcaceae</taxon>
        <taxon>Deinococcus</taxon>
    </lineage>
</organism>
<dbReference type="SUPFAM" id="SSF55729">
    <property type="entry name" value="Acyl-CoA N-acyltransferases (Nat)"/>
    <property type="match status" value="1"/>
</dbReference>
<dbReference type="EMBL" id="NHMK01000009">
    <property type="protein sequence ID" value="OWL97261.1"/>
    <property type="molecule type" value="Genomic_DNA"/>
</dbReference>
<evidence type="ECO:0000259" key="1">
    <source>
        <dbReference type="PROSITE" id="PS51186"/>
    </source>
</evidence>
<dbReference type="GO" id="GO:0016747">
    <property type="term" value="F:acyltransferase activity, transferring groups other than amino-acyl groups"/>
    <property type="evidence" value="ECO:0007669"/>
    <property type="project" value="InterPro"/>
</dbReference>
<comment type="caution">
    <text evidence="2">The sequence shown here is derived from an EMBL/GenBank/DDBJ whole genome shotgun (WGS) entry which is preliminary data.</text>
</comment>
<feature type="domain" description="N-acetyltransferase" evidence="1">
    <location>
        <begin position="22"/>
        <end position="167"/>
    </location>
</feature>
<sequence>MWCVTLTAHVTPRAALTPELEAGLRSLLIAAYPHFADFWAGTSYWGSEPEWHLWLADPAGVPVAQMGFGRRVAEIGGRDVTIVGVGGVATHPAFQRRGLGRRLLRDLHAFLQTLPDVEFAFLQCREEVVPFYESGGFVRVPNPAHYLDPDEDQWVTNAGPTLILPVHAALRDWPVGERMNLRGWPW</sequence>
<dbReference type="InterPro" id="IPR003484">
    <property type="entry name" value="NodA"/>
</dbReference>
<gene>
    <name evidence="2" type="ORF">CBQ26_02845</name>
</gene>
<dbReference type="Pfam" id="PF02474">
    <property type="entry name" value="NodA"/>
    <property type="match status" value="1"/>
</dbReference>
<dbReference type="AlphaFoldDB" id="A0A246BNN0"/>
<dbReference type="GO" id="GO:0005829">
    <property type="term" value="C:cytosol"/>
    <property type="evidence" value="ECO:0007669"/>
    <property type="project" value="InterPro"/>
</dbReference>
<evidence type="ECO:0000313" key="3">
    <source>
        <dbReference type="Proteomes" id="UP000197208"/>
    </source>
</evidence>
<dbReference type="InterPro" id="IPR016181">
    <property type="entry name" value="Acyl_CoA_acyltransferase"/>
</dbReference>
<proteinExistence type="predicted"/>
<dbReference type="OrthoDB" id="4142102at2"/>
<dbReference type="Proteomes" id="UP000197208">
    <property type="component" value="Unassembled WGS sequence"/>
</dbReference>
<dbReference type="Gene3D" id="3.40.630.30">
    <property type="match status" value="1"/>
</dbReference>
<evidence type="ECO:0000313" key="2">
    <source>
        <dbReference type="EMBL" id="OWL97261.1"/>
    </source>
</evidence>
<keyword evidence="3" id="KW-1185">Reference proteome</keyword>
<accession>A0A246BNN0</accession>